<dbReference type="GO" id="GO:0030151">
    <property type="term" value="F:molybdenum ion binding"/>
    <property type="evidence" value="ECO:0007669"/>
    <property type="project" value="TreeGrafter"/>
</dbReference>
<dbReference type="GO" id="GO:0043546">
    <property type="term" value="F:molybdopterin cofactor binding"/>
    <property type="evidence" value="ECO:0007669"/>
    <property type="project" value="InterPro"/>
</dbReference>
<reference evidence="9 10" key="1">
    <citation type="submission" date="2019-12" db="EMBL/GenBank/DDBJ databases">
        <title>Roseobacter cerasinus sp. nov., isolated from seawater around aquaculture.</title>
        <authorList>
            <person name="Muramatsu S."/>
            <person name="Takabe Y."/>
            <person name="Mori K."/>
            <person name="Takaichi S."/>
            <person name="Hanada S."/>
        </authorList>
    </citation>
    <scope>NUCLEOTIDE SEQUENCE [LARGE SCALE GENOMIC DNA]</scope>
    <source>
        <strain evidence="9 10">AI77</strain>
    </source>
</reference>
<dbReference type="GO" id="GO:0009055">
    <property type="term" value="F:electron transfer activity"/>
    <property type="evidence" value="ECO:0007669"/>
    <property type="project" value="TreeGrafter"/>
</dbReference>
<dbReference type="Pfam" id="PF00384">
    <property type="entry name" value="Molybdopterin"/>
    <property type="match status" value="1"/>
</dbReference>
<dbReference type="InterPro" id="IPR009010">
    <property type="entry name" value="Asp_de-COase-like_dom_sf"/>
</dbReference>
<dbReference type="PANTHER" id="PTHR43742:SF10">
    <property type="entry name" value="TRIMETHYLAMINE-N-OXIDE REDUCTASE 2"/>
    <property type="match status" value="1"/>
</dbReference>
<dbReference type="Pfam" id="PF01568">
    <property type="entry name" value="Molydop_binding"/>
    <property type="match status" value="1"/>
</dbReference>
<dbReference type="OrthoDB" id="9759518at2"/>
<dbReference type="SUPFAM" id="SSF50692">
    <property type="entry name" value="ADC-like"/>
    <property type="match status" value="1"/>
</dbReference>
<feature type="region of interest" description="Disordered" evidence="6">
    <location>
        <begin position="618"/>
        <end position="638"/>
    </location>
</feature>
<dbReference type="Gene3D" id="3.90.55.10">
    <property type="entry name" value="Dimethylsulfoxide Reductase, domain 3"/>
    <property type="match status" value="1"/>
</dbReference>
<comment type="caution">
    <text evidence="9">The sequence shown here is derived from an EMBL/GenBank/DDBJ whole genome shotgun (WGS) entry which is preliminary data.</text>
</comment>
<evidence type="ECO:0000313" key="10">
    <source>
        <dbReference type="Proteomes" id="UP000436522"/>
    </source>
</evidence>
<dbReference type="Proteomes" id="UP000436522">
    <property type="component" value="Unassembled WGS sequence"/>
</dbReference>
<sequence length="762" mass="83328">MEFTAAHWGAYTLDGAGGIKPLADDPAPSRIGRGWVTAAQDNSSRILTPVARQGWLEGDAGANRCSDRFVELSWDEAAALVAQEVSRVRETYGNKAIFGGSYGWASAGRFHHAQSHLRRFLNMAGGYVGSRETYSHAAGEVLFPHILGLSNRAFQDEMTSLTLLAEQCDCLLAFGGISGRTAQISSAGVTHHDTGKVLARLLERGAQIVNVSPRGTDLPEGDWVSIRPGTDTALMLALSFEIVSAGAADESFLKACTSGWPKWRAYLVGDEDGVAKSADWAAEICDIPAPRIREIAQALVQRRSMIAVNWGMQRADHGEQVIWAALGLACILGQIGQAGTGFAFGYGSTTHVGRGARLINWPSMPQGKNPVSEFIPVARIADMLLNPGGTFEYDCQTRTYPDIRLVYWCGGNPFHHHQDLNRLEEAWRRPETIIVHDHSWTATARRADIVLPATTPLERSDVMMNRRDPSLFYMSPLFDPMGQSRNDYDIFRAIARALGVEEAFTEGRDSEDWMRTLWSEAEKVAHVAGFDLPDYDAFRAAGRFDIPDPREDRIALEAFVRDPAGNPLDTETGKIILHNDRFASLGIDGCPAHPTWLPPAESLLAADRDALHLISGQPDTRLHSQNDRGSEALGDKIKGREPAYLHPDTAADRGLEEGDVVRLYNSRGACLAGLRLDPLLRRDCISLATGAWFDPQDIAGERIEVHGNPNVLTLDKGCSDLSQGNIAHTALVLLEKWIGPLPVLSIDRPPQIGGRGEMEKKA</sequence>
<keyword evidence="5" id="KW-0560">Oxidoreductase</keyword>
<evidence type="ECO:0000313" key="9">
    <source>
        <dbReference type="EMBL" id="GFE51213.1"/>
    </source>
</evidence>
<dbReference type="SUPFAM" id="SSF53706">
    <property type="entry name" value="Formate dehydrogenase/DMSO reductase, domains 1-3"/>
    <property type="match status" value="1"/>
</dbReference>
<comment type="cofactor">
    <cofactor evidence="1">
        <name>Mo-bis(molybdopterin guanine dinucleotide)</name>
        <dbReference type="ChEBI" id="CHEBI:60539"/>
    </cofactor>
</comment>
<dbReference type="PANTHER" id="PTHR43742">
    <property type="entry name" value="TRIMETHYLAMINE-N-OXIDE REDUCTASE"/>
    <property type="match status" value="1"/>
</dbReference>
<dbReference type="Gene3D" id="3.40.50.740">
    <property type="match status" value="1"/>
</dbReference>
<dbReference type="InterPro" id="IPR006656">
    <property type="entry name" value="Mopterin_OxRdtase"/>
</dbReference>
<evidence type="ECO:0000256" key="5">
    <source>
        <dbReference type="ARBA" id="ARBA00023002"/>
    </source>
</evidence>
<dbReference type="Gene3D" id="3.40.228.10">
    <property type="entry name" value="Dimethylsulfoxide Reductase, domain 2"/>
    <property type="match status" value="1"/>
</dbReference>
<evidence type="ECO:0000256" key="4">
    <source>
        <dbReference type="ARBA" id="ARBA00022723"/>
    </source>
</evidence>
<dbReference type="Gene3D" id="2.40.40.20">
    <property type="match status" value="1"/>
</dbReference>
<dbReference type="PROSITE" id="PS00490">
    <property type="entry name" value="MOLYBDOPTERIN_PROK_2"/>
    <property type="match status" value="1"/>
</dbReference>
<dbReference type="GO" id="GO:0009061">
    <property type="term" value="P:anaerobic respiration"/>
    <property type="evidence" value="ECO:0007669"/>
    <property type="project" value="TreeGrafter"/>
</dbReference>
<keyword evidence="3" id="KW-0500">Molybdenum</keyword>
<comment type="similarity">
    <text evidence="2">Belongs to the prokaryotic molybdopterin-containing oxidoreductase family.</text>
</comment>
<feature type="compositionally biased region" description="Basic and acidic residues" evidence="6">
    <location>
        <begin position="620"/>
        <end position="638"/>
    </location>
</feature>
<proteinExistence type="inferred from homology"/>
<feature type="domain" description="Molybdopterin dinucleotide-binding" evidence="8">
    <location>
        <begin position="611"/>
        <end position="729"/>
    </location>
</feature>
<accession>A0A640VSM6</accession>
<feature type="domain" description="Molybdopterin oxidoreductase" evidence="7">
    <location>
        <begin position="45"/>
        <end position="496"/>
    </location>
</feature>
<evidence type="ECO:0000256" key="6">
    <source>
        <dbReference type="SAM" id="MobiDB-lite"/>
    </source>
</evidence>
<dbReference type="GO" id="GO:0016491">
    <property type="term" value="F:oxidoreductase activity"/>
    <property type="evidence" value="ECO:0007669"/>
    <property type="project" value="UniProtKB-KW"/>
</dbReference>
<dbReference type="AlphaFoldDB" id="A0A640VSM6"/>
<dbReference type="InterPro" id="IPR006655">
    <property type="entry name" value="Mopterin_OxRdtase_prok_CS"/>
</dbReference>
<evidence type="ECO:0000259" key="7">
    <source>
        <dbReference type="Pfam" id="PF00384"/>
    </source>
</evidence>
<evidence type="ECO:0000256" key="2">
    <source>
        <dbReference type="ARBA" id="ARBA00010312"/>
    </source>
</evidence>
<evidence type="ECO:0000256" key="1">
    <source>
        <dbReference type="ARBA" id="ARBA00001942"/>
    </source>
</evidence>
<protein>
    <submittedName>
        <fullName evidence="9">Dimethylsulfoxide reductase</fullName>
    </submittedName>
</protein>
<keyword evidence="4" id="KW-0479">Metal-binding</keyword>
<gene>
    <name evidence="9" type="ORF">So717_29660</name>
</gene>
<evidence type="ECO:0000256" key="3">
    <source>
        <dbReference type="ARBA" id="ARBA00022505"/>
    </source>
</evidence>
<name>A0A640VSM6_9RHOB</name>
<dbReference type="RefSeq" id="WP_159978684.1">
    <property type="nucleotide sequence ID" value="NZ_BLIV01000005.1"/>
</dbReference>
<dbReference type="InterPro" id="IPR050612">
    <property type="entry name" value="Prok_Mopterin_Oxidored"/>
</dbReference>
<organism evidence="9 10">
    <name type="scientific">Roseobacter cerasinus</name>
    <dbReference type="NCBI Taxonomy" id="2602289"/>
    <lineage>
        <taxon>Bacteria</taxon>
        <taxon>Pseudomonadati</taxon>
        <taxon>Pseudomonadota</taxon>
        <taxon>Alphaproteobacteria</taxon>
        <taxon>Rhodobacterales</taxon>
        <taxon>Roseobacteraceae</taxon>
        <taxon>Roseobacter</taxon>
    </lineage>
</organism>
<dbReference type="InterPro" id="IPR006657">
    <property type="entry name" value="MoPterin_dinucl-bd_dom"/>
</dbReference>
<dbReference type="GO" id="GO:0030288">
    <property type="term" value="C:outer membrane-bounded periplasmic space"/>
    <property type="evidence" value="ECO:0007669"/>
    <property type="project" value="TreeGrafter"/>
</dbReference>
<keyword evidence="10" id="KW-1185">Reference proteome</keyword>
<evidence type="ECO:0000259" key="8">
    <source>
        <dbReference type="Pfam" id="PF01568"/>
    </source>
</evidence>
<dbReference type="EMBL" id="BLIV01000005">
    <property type="protein sequence ID" value="GFE51213.1"/>
    <property type="molecule type" value="Genomic_DNA"/>
</dbReference>